<protein>
    <submittedName>
        <fullName evidence="3">Uncharacterized protein</fullName>
    </submittedName>
</protein>
<keyword evidence="1" id="KW-1133">Transmembrane helix</keyword>
<gene>
    <name evidence="3" type="ORF">COCNU_03G014880</name>
</gene>
<keyword evidence="2" id="KW-0732">Signal</keyword>
<proteinExistence type="predicted"/>
<keyword evidence="4" id="KW-1185">Reference proteome</keyword>
<reference evidence="3" key="2">
    <citation type="submission" date="2019-07" db="EMBL/GenBank/DDBJ databases">
        <authorList>
            <person name="Yang Y."/>
            <person name="Bocs S."/>
            <person name="Baudouin L."/>
        </authorList>
    </citation>
    <scope>NUCLEOTIDE SEQUENCE</scope>
    <source>
        <tissue evidence="3">Spear leaf of Hainan Tall coconut</tissue>
    </source>
</reference>
<feature type="transmembrane region" description="Helical" evidence="1">
    <location>
        <begin position="110"/>
        <end position="130"/>
    </location>
</feature>
<dbReference type="Proteomes" id="UP000797356">
    <property type="component" value="Chromosome 3"/>
</dbReference>
<feature type="transmembrane region" description="Helical" evidence="1">
    <location>
        <begin position="54"/>
        <end position="73"/>
    </location>
</feature>
<dbReference type="AlphaFoldDB" id="A0A8K0MZE6"/>
<feature type="chain" id="PRO_5035474329" evidence="2">
    <location>
        <begin position="31"/>
        <end position="132"/>
    </location>
</feature>
<accession>A0A8K0MZE6</accession>
<feature type="signal peptide" evidence="2">
    <location>
        <begin position="1"/>
        <end position="30"/>
    </location>
</feature>
<evidence type="ECO:0000313" key="3">
    <source>
        <dbReference type="EMBL" id="KAG1335369.1"/>
    </source>
</evidence>
<sequence>MASLKSMLRAAPKAETLMLWICLLAGVVLSSLSYEEREGGLVPTVAIFSDRPGAFFVLVISLVFAGSASVGAIIHSANFPRYASLCRGGGVASLTVAAAAVTWAVAGACWWWAAALCVVWVAAYAVFAVARG</sequence>
<organism evidence="3 4">
    <name type="scientific">Cocos nucifera</name>
    <name type="common">Coconut palm</name>
    <dbReference type="NCBI Taxonomy" id="13894"/>
    <lineage>
        <taxon>Eukaryota</taxon>
        <taxon>Viridiplantae</taxon>
        <taxon>Streptophyta</taxon>
        <taxon>Embryophyta</taxon>
        <taxon>Tracheophyta</taxon>
        <taxon>Spermatophyta</taxon>
        <taxon>Magnoliopsida</taxon>
        <taxon>Liliopsida</taxon>
        <taxon>Arecaceae</taxon>
        <taxon>Arecoideae</taxon>
        <taxon>Cocoseae</taxon>
        <taxon>Attaleinae</taxon>
        <taxon>Cocos</taxon>
    </lineage>
</organism>
<comment type="caution">
    <text evidence="3">The sequence shown here is derived from an EMBL/GenBank/DDBJ whole genome shotgun (WGS) entry which is preliminary data.</text>
</comment>
<evidence type="ECO:0000256" key="2">
    <source>
        <dbReference type="SAM" id="SignalP"/>
    </source>
</evidence>
<dbReference type="EMBL" id="CM017874">
    <property type="protein sequence ID" value="KAG1335369.1"/>
    <property type="molecule type" value="Genomic_DNA"/>
</dbReference>
<evidence type="ECO:0000256" key="1">
    <source>
        <dbReference type="SAM" id="Phobius"/>
    </source>
</evidence>
<keyword evidence="1" id="KW-0812">Transmembrane</keyword>
<dbReference type="OrthoDB" id="10574047at2759"/>
<keyword evidence="1" id="KW-0472">Membrane</keyword>
<evidence type="ECO:0000313" key="4">
    <source>
        <dbReference type="Proteomes" id="UP000797356"/>
    </source>
</evidence>
<feature type="transmembrane region" description="Helical" evidence="1">
    <location>
        <begin position="85"/>
        <end position="104"/>
    </location>
</feature>
<reference evidence="3" key="1">
    <citation type="journal article" date="2017" name="Gigascience">
        <title>The genome draft of coconut (Cocos nucifera).</title>
        <authorList>
            <person name="Xiao Y."/>
            <person name="Xu P."/>
            <person name="Fan H."/>
            <person name="Baudouin L."/>
            <person name="Xia W."/>
            <person name="Bocs S."/>
            <person name="Xu J."/>
            <person name="Li Q."/>
            <person name="Guo A."/>
            <person name="Zhou L."/>
            <person name="Li J."/>
            <person name="Wu Y."/>
            <person name="Ma Z."/>
            <person name="Armero A."/>
            <person name="Issali A.E."/>
            <person name="Liu N."/>
            <person name="Peng M."/>
            <person name="Yang Y."/>
        </authorList>
    </citation>
    <scope>NUCLEOTIDE SEQUENCE</scope>
    <source>
        <tissue evidence="3">Spear leaf of Hainan Tall coconut</tissue>
    </source>
</reference>
<name>A0A8K0MZE6_COCNU</name>